<feature type="transmembrane region" description="Helical" evidence="7">
    <location>
        <begin position="201"/>
        <end position="221"/>
    </location>
</feature>
<dbReference type="SUPFAM" id="SSF82866">
    <property type="entry name" value="Multidrug efflux transporter AcrB transmembrane domain"/>
    <property type="match status" value="2"/>
</dbReference>
<comment type="subcellular location">
    <subcellularLocation>
        <location evidence="1">Cell membrane</location>
        <topology evidence="1">Multi-pass membrane protein</topology>
    </subcellularLocation>
</comment>
<dbReference type="InterPro" id="IPR000731">
    <property type="entry name" value="SSD"/>
</dbReference>
<feature type="region of interest" description="Disordered" evidence="6">
    <location>
        <begin position="719"/>
        <end position="740"/>
    </location>
</feature>
<evidence type="ECO:0000313" key="10">
    <source>
        <dbReference type="Proteomes" id="UP000215145"/>
    </source>
</evidence>
<keyword evidence="2" id="KW-1003">Cell membrane</keyword>
<dbReference type="RefSeq" id="WP_089523460.1">
    <property type="nucleotide sequence ID" value="NZ_NMUQ01000001.1"/>
</dbReference>
<dbReference type="Pfam" id="PF03176">
    <property type="entry name" value="MMPL"/>
    <property type="match status" value="2"/>
</dbReference>
<dbReference type="OrthoDB" id="7051771at2"/>
<name>A0A229P258_9BACL</name>
<dbReference type="PANTHER" id="PTHR33406:SF13">
    <property type="entry name" value="MEMBRANE PROTEIN YDFJ"/>
    <property type="match status" value="1"/>
</dbReference>
<feature type="domain" description="SSD" evidence="8">
    <location>
        <begin position="198"/>
        <end position="330"/>
    </location>
</feature>
<evidence type="ECO:0000256" key="4">
    <source>
        <dbReference type="ARBA" id="ARBA00022989"/>
    </source>
</evidence>
<dbReference type="PROSITE" id="PS50156">
    <property type="entry name" value="SSD"/>
    <property type="match status" value="1"/>
</dbReference>
<comment type="caution">
    <text evidence="9">The sequence shown here is derived from an EMBL/GenBank/DDBJ whole genome shotgun (WGS) entry which is preliminary data.</text>
</comment>
<dbReference type="GO" id="GO:0005886">
    <property type="term" value="C:plasma membrane"/>
    <property type="evidence" value="ECO:0007669"/>
    <property type="project" value="UniProtKB-SubCell"/>
</dbReference>
<keyword evidence="5 7" id="KW-0472">Membrane</keyword>
<gene>
    <name evidence="9" type="ORF">CGZ75_06755</name>
</gene>
<protein>
    <recommendedName>
        <fullName evidence="8">SSD domain-containing protein</fullName>
    </recommendedName>
</protein>
<feature type="transmembrane region" description="Helical" evidence="7">
    <location>
        <begin position="175"/>
        <end position="195"/>
    </location>
</feature>
<dbReference type="Proteomes" id="UP000215145">
    <property type="component" value="Unassembled WGS sequence"/>
</dbReference>
<feature type="transmembrane region" description="Helical" evidence="7">
    <location>
        <begin position="587"/>
        <end position="606"/>
    </location>
</feature>
<dbReference type="EMBL" id="NMUQ01000001">
    <property type="protein sequence ID" value="OXM16376.1"/>
    <property type="molecule type" value="Genomic_DNA"/>
</dbReference>
<evidence type="ECO:0000313" key="9">
    <source>
        <dbReference type="EMBL" id="OXM16376.1"/>
    </source>
</evidence>
<organism evidence="9 10">
    <name type="scientific">Paenibacillus herberti</name>
    <dbReference type="NCBI Taxonomy" id="1619309"/>
    <lineage>
        <taxon>Bacteria</taxon>
        <taxon>Bacillati</taxon>
        <taxon>Bacillota</taxon>
        <taxon>Bacilli</taxon>
        <taxon>Bacillales</taxon>
        <taxon>Paenibacillaceae</taxon>
        <taxon>Paenibacillus</taxon>
    </lineage>
</organism>
<evidence type="ECO:0000256" key="6">
    <source>
        <dbReference type="SAM" id="MobiDB-lite"/>
    </source>
</evidence>
<feature type="transmembrane region" description="Helical" evidence="7">
    <location>
        <begin position="301"/>
        <end position="328"/>
    </location>
</feature>
<evidence type="ECO:0000256" key="5">
    <source>
        <dbReference type="ARBA" id="ARBA00023136"/>
    </source>
</evidence>
<evidence type="ECO:0000259" key="8">
    <source>
        <dbReference type="PROSITE" id="PS50156"/>
    </source>
</evidence>
<feature type="transmembrane region" description="Helical" evidence="7">
    <location>
        <begin position="228"/>
        <end position="249"/>
    </location>
</feature>
<keyword evidence="10" id="KW-1185">Reference proteome</keyword>
<dbReference type="InterPro" id="IPR004869">
    <property type="entry name" value="MMPL_dom"/>
</dbReference>
<evidence type="ECO:0000256" key="2">
    <source>
        <dbReference type="ARBA" id="ARBA00022475"/>
    </source>
</evidence>
<feature type="transmembrane region" description="Helical" evidence="7">
    <location>
        <begin position="269"/>
        <end position="294"/>
    </location>
</feature>
<feature type="transmembrane region" description="Helical" evidence="7">
    <location>
        <begin position="546"/>
        <end position="567"/>
    </location>
</feature>
<evidence type="ECO:0000256" key="3">
    <source>
        <dbReference type="ARBA" id="ARBA00022692"/>
    </source>
</evidence>
<feature type="transmembrane region" description="Helical" evidence="7">
    <location>
        <begin position="20"/>
        <end position="38"/>
    </location>
</feature>
<reference evidence="9 10" key="1">
    <citation type="submission" date="2017-07" db="EMBL/GenBank/DDBJ databases">
        <title>Paenibacillus herberti R33 genome sequencing and assembly.</title>
        <authorList>
            <person name="Su W."/>
        </authorList>
    </citation>
    <scope>NUCLEOTIDE SEQUENCE [LARGE SCALE GENOMIC DNA]</scope>
    <source>
        <strain evidence="9 10">R33</strain>
    </source>
</reference>
<dbReference type="InterPro" id="IPR050545">
    <property type="entry name" value="Mycobact_MmpL"/>
</dbReference>
<feature type="transmembrane region" description="Helical" evidence="7">
    <location>
        <begin position="627"/>
        <end position="652"/>
    </location>
</feature>
<keyword evidence="4 7" id="KW-1133">Transmembrane helix</keyword>
<dbReference type="PANTHER" id="PTHR33406">
    <property type="entry name" value="MEMBRANE PROTEIN MJ1562-RELATED"/>
    <property type="match status" value="1"/>
</dbReference>
<evidence type="ECO:0000256" key="1">
    <source>
        <dbReference type="ARBA" id="ARBA00004651"/>
    </source>
</evidence>
<keyword evidence="3 7" id="KW-0812">Transmembrane</keyword>
<feature type="transmembrane region" description="Helical" evidence="7">
    <location>
        <begin position="664"/>
        <end position="688"/>
    </location>
</feature>
<feature type="transmembrane region" description="Helical" evidence="7">
    <location>
        <begin position="519"/>
        <end position="539"/>
    </location>
</feature>
<evidence type="ECO:0000256" key="7">
    <source>
        <dbReference type="SAM" id="Phobius"/>
    </source>
</evidence>
<proteinExistence type="predicted"/>
<dbReference type="AlphaFoldDB" id="A0A229P258"/>
<dbReference type="Gene3D" id="1.20.1640.10">
    <property type="entry name" value="Multidrug efflux transporter AcrB transmembrane domain"/>
    <property type="match status" value="2"/>
</dbReference>
<feature type="transmembrane region" description="Helical" evidence="7">
    <location>
        <begin position="362"/>
        <end position="382"/>
    </location>
</feature>
<accession>A0A229P258</accession>
<sequence length="740" mass="78189">MAKVLYIVGGWAAKWRKSVLFGGIMVLLLAAIVAMRVGPVFEGEMTVPGTESEKALEIMDKKFPSETDLNPGTIQLVFKVEGKSLESSDTKQAIQSSLKTISRDNAVESIADPYDFGTISPNKEIGYTTITYKVTGADVTASSIEALDQQVEKLRDAGFQVEKSGISGSPEIPKVGVISEVIGIAMAFLILLIFFRSLLAAGLPIITAILGLGIGVLLILIGSNYVDLAAISLTTAIMLGLAVGIDYGLFILSRHRQNLLAGKSIRESIAAATGTAGSAVVFAGITVIIALIGLSVTRIPFLTVMGIGAALTVFIAVLIAILVVPAVLSLLGDRLMPKAAGDKNSYVPARESNAWGRFVTKFPLPVALVGILLLGFISLPALHLQTGLPNDGMKSEETTERRAYDLLANGFGAGFNGPLIVLATADGVENPQSAIAQAAKEISGMEGITNTAPPVPNQDGAAAILTVIPQSGPLDKETGKLVESIRAKSKDTESQYGVRLMVTGSTAMDVDITKKLNEALPVFGLLVVGLAFILLLLVFRSLLVPLKAVLGYLLTMTATLGFVVFVFQDGNLANLFGITQSGPILNFLPMLTAGILFGLAMDYEVFLVSRMREKFVHKNDAKGAILFGIKSSGSVVTAAALIMVCVFAGFVFAEDTMIKSMGLALAFGVLIDAFVVRLAVLPAIMTLLGRSSWYLPKWLDRILPNIDVEGSALEEDKSFSASSDDQLAVSATKAKKSATR</sequence>